<evidence type="ECO:0000256" key="1">
    <source>
        <dbReference type="SAM" id="MobiDB-lite"/>
    </source>
</evidence>
<dbReference type="PROSITE" id="PS51257">
    <property type="entry name" value="PROKAR_LIPOPROTEIN"/>
    <property type="match status" value="1"/>
</dbReference>
<keyword evidence="2" id="KW-0472">Membrane</keyword>
<sequence length="109" mass="12228">MLTKEKKEDKVLHNLHLHILLLGFSMFACKVVKSISSLMLLALTIVVFMNGYSCLFCYVIIDSIAMCQDSVKRVGDDNPIVNPETPSDEKKRLSCQMAKQYSPSAVEKS</sequence>
<reference evidence="3 4" key="1">
    <citation type="submission" date="2024-01" db="EMBL/GenBank/DDBJ databases">
        <title>The genomes of 5 underutilized Papilionoideae crops provide insights into root nodulation and disease resistanc.</title>
        <authorList>
            <person name="Jiang F."/>
        </authorList>
    </citation>
    <scope>NUCLEOTIDE SEQUENCE [LARGE SCALE GENOMIC DNA]</scope>
    <source>
        <strain evidence="3">LVBAO_FW01</strain>
        <tissue evidence="3">Leaves</tissue>
    </source>
</reference>
<proteinExistence type="predicted"/>
<accession>A0AAN9PXS2</accession>
<feature type="transmembrane region" description="Helical" evidence="2">
    <location>
        <begin position="15"/>
        <end position="32"/>
    </location>
</feature>
<evidence type="ECO:0000256" key="2">
    <source>
        <dbReference type="SAM" id="Phobius"/>
    </source>
</evidence>
<dbReference type="EMBL" id="JAYMYQ010000008">
    <property type="protein sequence ID" value="KAK7314961.1"/>
    <property type="molecule type" value="Genomic_DNA"/>
</dbReference>
<dbReference type="Proteomes" id="UP001367508">
    <property type="component" value="Unassembled WGS sequence"/>
</dbReference>
<keyword evidence="2" id="KW-1133">Transmembrane helix</keyword>
<name>A0AAN9PXS2_CANGL</name>
<gene>
    <name evidence="3" type="ORF">VNO77_33493</name>
</gene>
<keyword evidence="4" id="KW-1185">Reference proteome</keyword>
<evidence type="ECO:0000313" key="3">
    <source>
        <dbReference type="EMBL" id="KAK7314961.1"/>
    </source>
</evidence>
<feature type="transmembrane region" description="Helical" evidence="2">
    <location>
        <begin position="39"/>
        <end position="61"/>
    </location>
</feature>
<keyword evidence="2" id="KW-0812">Transmembrane</keyword>
<dbReference type="AlphaFoldDB" id="A0AAN9PXS2"/>
<protein>
    <submittedName>
        <fullName evidence="3">Uncharacterized protein</fullName>
    </submittedName>
</protein>
<evidence type="ECO:0000313" key="4">
    <source>
        <dbReference type="Proteomes" id="UP001367508"/>
    </source>
</evidence>
<comment type="caution">
    <text evidence="3">The sequence shown here is derived from an EMBL/GenBank/DDBJ whole genome shotgun (WGS) entry which is preliminary data.</text>
</comment>
<organism evidence="3 4">
    <name type="scientific">Canavalia gladiata</name>
    <name type="common">Sword bean</name>
    <name type="synonym">Dolichos gladiatus</name>
    <dbReference type="NCBI Taxonomy" id="3824"/>
    <lineage>
        <taxon>Eukaryota</taxon>
        <taxon>Viridiplantae</taxon>
        <taxon>Streptophyta</taxon>
        <taxon>Embryophyta</taxon>
        <taxon>Tracheophyta</taxon>
        <taxon>Spermatophyta</taxon>
        <taxon>Magnoliopsida</taxon>
        <taxon>eudicotyledons</taxon>
        <taxon>Gunneridae</taxon>
        <taxon>Pentapetalae</taxon>
        <taxon>rosids</taxon>
        <taxon>fabids</taxon>
        <taxon>Fabales</taxon>
        <taxon>Fabaceae</taxon>
        <taxon>Papilionoideae</taxon>
        <taxon>50 kb inversion clade</taxon>
        <taxon>NPAAA clade</taxon>
        <taxon>indigoferoid/millettioid clade</taxon>
        <taxon>Phaseoleae</taxon>
        <taxon>Canavalia</taxon>
    </lineage>
</organism>
<feature type="region of interest" description="Disordered" evidence="1">
    <location>
        <begin position="78"/>
        <end position="109"/>
    </location>
</feature>